<evidence type="ECO:0000313" key="2">
    <source>
        <dbReference type="EMBL" id="MCD5310922.1"/>
    </source>
</evidence>
<dbReference type="AlphaFoldDB" id="A0A9X1N9B1"/>
<gene>
    <name evidence="2" type="ORF">LR394_08445</name>
</gene>
<dbReference type="Pfam" id="PF14216">
    <property type="entry name" value="DUF4326"/>
    <property type="match status" value="1"/>
</dbReference>
<dbReference type="Proteomes" id="UP001138997">
    <property type="component" value="Unassembled WGS sequence"/>
</dbReference>
<reference evidence="2" key="1">
    <citation type="submission" date="2021-11" db="EMBL/GenBank/DDBJ databases">
        <title>Streptomyces corallinus and Kineosporia corallina sp. nov., two new coral-derived marine actinobacteria.</title>
        <authorList>
            <person name="Buangrab K."/>
            <person name="Sutthacheep M."/>
            <person name="Yeemin T."/>
            <person name="Harunari E."/>
            <person name="Igarashi Y."/>
            <person name="Sripreechasak P."/>
            <person name="Kanchanasin P."/>
            <person name="Tanasupawat S."/>
            <person name="Phongsopitanun W."/>
        </authorList>
    </citation>
    <scope>NUCLEOTIDE SEQUENCE</scope>
    <source>
        <strain evidence="2">JCM 31032</strain>
    </source>
</reference>
<proteinExistence type="predicted"/>
<evidence type="ECO:0000313" key="3">
    <source>
        <dbReference type="Proteomes" id="UP001138997"/>
    </source>
</evidence>
<dbReference type="RefSeq" id="WP_231440098.1">
    <property type="nucleotide sequence ID" value="NZ_JAJOMB010000003.1"/>
</dbReference>
<dbReference type="InterPro" id="IPR025475">
    <property type="entry name" value="DUF4326"/>
</dbReference>
<evidence type="ECO:0000259" key="1">
    <source>
        <dbReference type="Pfam" id="PF14216"/>
    </source>
</evidence>
<organism evidence="2 3">
    <name type="scientific">Kineosporia babensis</name>
    <dbReference type="NCBI Taxonomy" id="499548"/>
    <lineage>
        <taxon>Bacteria</taxon>
        <taxon>Bacillati</taxon>
        <taxon>Actinomycetota</taxon>
        <taxon>Actinomycetes</taxon>
        <taxon>Kineosporiales</taxon>
        <taxon>Kineosporiaceae</taxon>
        <taxon>Kineosporia</taxon>
    </lineage>
</organism>
<sequence length="109" mass="12621">MPERIQRRRVRGWRLPANATIVDRTSRWGNPFRVSDLTAWGVPAGRARAEAVKRFGDWLDGTDWHDVEEGRRMFILNNIHELAGRDLACTCPLDELPCHANEYLRRANP</sequence>
<dbReference type="EMBL" id="JAJOMB010000003">
    <property type="protein sequence ID" value="MCD5310922.1"/>
    <property type="molecule type" value="Genomic_DNA"/>
</dbReference>
<accession>A0A9X1N9B1</accession>
<comment type="caution">
    <text evidence="2">The sequence shown here is derived from an EMBL/GenBank/DDBJ whole genome shotgun (WGS) entry which is preliminary data.</text>
</comment>
<keyword evidence="3" id="KW-1185">Reference proteome</keyword>
<protein>
    <submittedName>
        <fullName evidence="2">DUF4326 domain-containing protein</fullName>
    </submittedName>
</protein>
<name>A0A9X1N9B1_9ACTN</name>
<feature type="domain" description="DUF4326" evidence="1">
    <location>
        <begin position="9"/>
        <end position="101"/>
    </location>
</feature>